<keyword evidence="3" id="KW-1185">Reference proteome</keyword>
<dbReference type="AlphaFoldDB" id="A0A846Y459"/>
<dbReference type="Proteomes" id="UP000565711">
    <property type="component" value="Unassembled WGS sequence"/>
</dbReference>
<gene>
    <name evidence="2" type="ORF">HGA08_25815</name>
</gene>
<dbReference type="InterPro" id="IPR029058">
    <property type="entry name" value="AB_hydrolase_fold"/>
</dbReference>
<protein>
    <submittedName>
        <fullName evidence="2">Uncharacterized protein</fullName>
    </submittedName>
</protein>
<proteinExistence type="predicted"/>
<feature type="compositionally biased region" description="Polar residues" evidence="1">
    <location>
        <begin position="1"/>
        <end position="14"/>
    </location>
</feature>
<name>A0A846Y459_9NOCA</name>
<feature type="region of interest" description="Disordered" evidence="1">
    <location>
        <begin position="1"/>
        <end position="28"/>
    </location>
</feature>
<comment type="caution">
    <text evidence="2">The sequence shown here is derived from an EMBL/GenBank/DDBJ whole genome shotgun (WGS) entry which is preliminary data.</text>
</comment>
<evidence type="ECO:0000313" key="3">
    <source>
        <dbReference type="Proteomes" id="UP000565711"/>
    </source>
</evidence>
<dbReference type="RefSeq" id="WP_067877302.1">
    <property type="nucleotide sequence ID" value="NZ_JAAXOP010000019.1"/>
</dbReference>
<organism evidence="2 3">
    <name type="scientific">Nocardia vermiculata</name>
    <dbReference type="NCBI Taxonomy" id="257274"/>
    <lineage>
        <taxon>Bacteria</taxon>
        <taxon>Bacillati</taxon>
        <taxon>Actinomycetota</taxon>
        <taxon>Actinomycetes</taxon>
        <taxon>Mycobacteriales</taxon>
        <taxon>Nocardiaceae</taxon>
        <taxon>Nocardia</taxon>
    </lineage>
</organism>
<evidence type="ECO:0000256" key="1">
    <source>
        <dbReference type="SAM" id="MobiDB-lite"/>
    </source>
</evidence>
<sequence length="70" mass="7305">MSNIQQAVGSSSYATLDAGGDTVPGGEHTAVASRWDEVTNPYYGAFLRTGAGARRVCAFGPWLIDGRGTL</sequence>
<dbReference type="Gene3D" id="3.40.50.1820">
    <property type="entry name" value="alpha/beta hydrolase"/>
    <property type="match status" value="1"/>
</dbReference>
<evidence type="ECO:0000313" key="2">
    <source>
        <dbReference type="EMBL" id="NKY53617.1"/>
    </source>
</evidence>
<reference evidence="2 3" key="1">
    <citation type="submission" date="2020-04" db="EMBL/GenBank/DDBJ databases">
        <title>MicrobeNet Type strains.</title>
        <authorList>
            <person name="Nicholson A.C."/>
        </authorList>
    </citation>
    <scope>NUCLEOTIDE SEQUENCE [LARGE SCALE GENOMIC DNA]</scope>
    <source>
        <strain evidence="2 3">JCM 12354</strain>
    </source>
</reference>
<dbReference type="EMBL" id="JAAXOP010000019">
    <property type="protein sequence ID" value="NKY53617.1"/>
    <property type="molecule type" value="Genomic_DNA"/>
</dbReference>
<accession>A0A846Y459</accession>